<accession>A0A1E3GNS0</accession>
<dbReference type="EMBL" id="MCRJ01000268">
    <property type="protein sequence ID" value="ODN65585.1"/>
    <property type="molecule type" value="Genomic_DNA"/>
</dbReference>
<dbReference type="OrthoDB" id="8477651at2"/>
<name>A0A1E3GNS0_9HYPH</name>
<comment type="caution">
    <text evidence="1">The sequence shown here is derived from an EMBL/GenBank/DDBJ whole genome shotgun (WGS) entry which is preliminary data.</text>
</comment>
<evidence type="ECO:0000313" key="1">
    <source>
        <dbReference type="EMBL" id="ODN65585.1"/>
    </source>
</evidence>
<gene>
    <name evidence="1" type="ORF">A6302_04516</name>
</gene>
<dbReference type="AlphaFoldDB" id="A0A1E3GNS0"/>
<protein>
    <recommendedName>
        <fullName evidence="3">Serine--tRNA ligase</fullName>
    </recommendedName>
</protein>
<dbReference type="Pfam" id="PF08893">
    <property type="entry name" value="DUF1839"/>
    <property type="match status" value="1"/>
</dbReference>
<dbReference type="Proteomes" id="UP000094622">
    <property type="component" value="Unassembled WGS sequence"/>
</dbReference>
<evidence type="ECO:0008006" key="3">
    <source>
        <dbReference type="Google" id="ProtNLM"/>
    </source>
</evidence>
<sequence>MFPDLDPAGYGRHGLHAAERIWPETNCFMDLWIEVVASLGLPPEAMLGFTVRQDFEGDQATFFKVPSADLETLYGLLHQELAIFEHVEDHVGVQIARGRLCLVELDGYHLPDTAGVAYRTEHGKTTVAINRLDVAGRRMEYFHNAGYFALEGDDFDAIFHRLPGADGERPQFLPYTEFVKIGEAPAADDLRLEARRILARHLARRPAQNPIAAFASVFPAQAATLSGRPFSAFHHYAFNTLRQFGANFELLAAHLQWLGDAEAAVAEATVIAETMKSAQFQLARAVSRGKFDKLAGVLDPAVAAWDRLMTELATRA</sequence>
<proteinExistence type="predicted"/>
<dbReference type="PATRIC" id="fig|1439726.3.peg.4824"/>
<dbReference type="RefSeq" id="WP_069308531.1">
    <property type="nucleotide sequence ID" value="NZ_MCRJ01000268.1"/>
</dbReference>
<reference evidence="1 2" key="1">
    <citation type="submission" date="2016-07" db="EMBL/GenBank/DDBJ databases">
        <title>Draft Genome Sequence of Methylobrevis pamukkalensis PK2.</title>
        <authorList>
            <person name="Vasilenko O.V."/>
            <person name="Doronina N.V."/>
            <person name="Shmareva M.N."/>
            <person name="Tarlachkov S.V."/>
            <person name="Mustakhimov I."/>
            <person name="Trotsenko Y.A."/>
        </authorList>
    </citation>
    <scope>NUCLEOTIDE SEQUENCE [LARGE SCALE GENOMIC DNA]</scope>
    <source>
        <strain evidence="1 2">PK2</strain>
    </source>
</reference>
<dbReference type="InterPro" id="IPR014989">
    <property type="entry name" value="DUF1839"/>
</dbReference>
<keyword evidence="2" id="KW-1185">Reference proteome</keyword>
<organism evidence="1 2">
    <name type="scientific">Methylobrevis pamukkalensis</name>
    <dbReference type="NCBI Taxonomy" id="1439726"/>
    <lineage>
        <taxon>Bacteria</taxon>
        <taxon>Pseudomonadati</taxon>
        <taxon>Pseudomonadota</taxon>
        <taxon>Alphaproteobacteria</taxon>
        <taxon>Hyphomicrobiales</taxon>
        <taxon>Pleomorphomonadaceae</taxon>
        <taxon>Methylobrevis</taxon>
    </lineage>
</organism>
<evidence type="ECO:0000313" key="2">
    <source>
        <dbReference type="Proteomes" id="UP000094622"/>
    </source>
</evidence>